<comment type="caution">
    <text evidence="3">The sequence shown here is derived from an EMBL/GenBank/DDBJ whole genome shotgun (WGS) entry which is preliminary data.</text>
</comment>
<gene>
    <name evidence="3" type="ORF">FDP08_11285</name>
</gene>
<feature type="chain" id="PRO_5020372687" description="Porin" evidence="2">
    <location>
        <begin position="22"/>
        <end position="409"/>
    </location>
</feature>
<evidence type="ECO:0000313" key="3">
    <source>
        <dbReference type="EMBL" id="TKV68631.1"/>
    </source>
</evidence>
<evidence type="ECO:0008006" key="5">
    <source>
        <dbReference type="Google" id="ProtNLM"/>
    </source>
</evidence>
<dbReference type="AlphaFoldDB" id="A0A4U6R551"/>
<dbReference type="SUPFAM" id="SSF56935">
    <property type="entry name" value="Porins"/>
    <property type="match status" value="1"/>
</dbReference>
<protein>
    <recommendedName>
        <fullName evidence="5">Porin</fullName>
    </recommendedName>
</protein>
<accession>A0A4U6R551</accession>
<keyword evidence="4" id="KW-1185">Reference proteome</keyword>
<name>A0A4U6R551_9GAMM</name>
<feature type="signal peptide" evidence="2">
    <location>
        <begin position="1"/>
        <end position="21"/>
    </location>
</feature>
<dbReference type="InterPro" id="IPR023614">
    <property type="entry name" value="Porin_dom_sf"/>
</dbReference>
<keyword evidence="2" id="KW-0732">Signal</keyword>
<dbReference type="OrthoDB" id="197869at2"/>
<sequence>MRIYFRLAPLALAIAAGSVMAQSSDEAVAQMQQQLKAMQQQLNSVNNDRVRFNGFFSTGYSRASNDAGFDGITEETSVADQSLLALQGTFDVTEKSQAVMQLVGRGSEDWDPVIEWAYLSHRPTNNLQLRAGKMRLPFFMYSDSLEVGYSQTWARPPAAVYDPVAIQSYVGADATHTLNFDGSSLTTQVFTGFTEEEGNISEVELRNTAGLTLGWTDYVWTVRGIAATGETSINATRLAAIAEANGLQLVDGQAILADEERGNFFGIGLGFDDGTWQVISEITRVEVDGKFADTDSAYLSVARRFGAFTPYAVIGWVESQDNDEREAAFLAQAPSGAVVPAVPESILNTRRDEYSVGMRWDITPGVAIKADITHVRGFEDSAGGLNPAFVLTSDNDSTNVYTLKLDSAF</sequence>
<evidence type="ECO:0000256" key="1">
    <source>
        <dbReference type="SAM" id="Coils"/>
    </source>
</evidence>
<keyword evidence="1" id="KW-0175">Coiled coil</keyword>
<evidence type="ECO:0000256" key="2">
    <source>
        <dbReference type="SAM" id="SignalP"/>
    </source>
</evidence>
<proteinExistence type="predicted"/>
<dbReference type="EMBL" id="SZYH01000001">
    <property type="protein sequence ID" value="TKV68631.1"/>
    <property type="molecule type" value="Genomic_DNA"/>
</dbReference>
<evidence type="ECO:0000313" key="4">
    <source>
        <dbReference type="Proteomes" id="UP000308488"/>
    </source>
</evidence>
<dbReference type="RefSeq" id="WP_137436256.1">
    <property type="nucleotide sequence ID" value="NZ_JANRHC010000002.1"/>
</dbReference>
<reference evidence="3 4" key="1">
    <citation type="submission" date="2019-05" db="EMBL/GenBank/DDBJ databases">
        <title>Marinobacter panjinensis sp. nov., a moderately halophilic bacterium isolated from sea tidal flat environment.</title>
        <authorList>
            <person name="Yang W."/>
            <person name="An M."/>
            <person name="He W."/>
            <person name="Luo X."/>
            <person name="Zhu L."/>
            <person name="Chen G."/>
            <person name="Zhang Y."/>
            <person name="Wang Y."/>
        </authorList>
    </citation>
    <scope>NUCLEOTIDE SEQUENCE [LARGE SCALE GENOMIC DNA]</scope>
    <source>
        <strain evidence="3 4">PJ-16</strain>
    </source>
</reference>
<feature type="coiled-coil region" evidence="1">
    <location>
        <begin position="21"/>
        <end position="48"/>
    </location>
</feature>
<organism evidence="3 4">
    <name type="scientific">Marinobacter panjinensis</name>
    <dbReference type="NCBI Taxonomy" id="2576384"/>
    <lineage>
        <taxon>Bacteria</taxon>
        <taxon>Pseudomonadati</taxon>
        <taxon>Pseudomonadota</taxon>
        <taxon>Gammaproteobacteria</taxon>
        <taxon>Pseudomonadales</taxon>
        <taxon>Marinobacteraceae</taxon>
        <taxon>Marinobacter</taxon>
    </lineage>
</organism>
<dbReference type="Gene3D" id="2.40.160.10">
    <property type="entry name" value="Porin"/>
    <property type="match status" value="1"/>
</dbReference>
<dbReference type="Proteomes" id="UP000308488">
    <property type="component" value="Unassembled WGS sequence"/>
</dbReference>